<accession>A0ABV7GKM4</accession>
<dbReference type="InterPro" id="IPR000700">
    <property type="entry name" value="PAS-assoc_C"/>
</dbReference>
<evidence type="ECO:0000259" key="5">
    <source>
        <dbReference type="PROSITE" id="PS50111"/>
    </source>
</evidence>
<feature type="domain" description="PAC" evidence="7">
    <location>
        <begin position="333"/>
        <end position="385"/>
    </location>
</feature>
<evidence type="ECO:0000259" key="6">
    <source>
        <dbReference type="PROSITE" id="PS50112"/>
    </source>
</evidence>
<dbReference type="RefSeq" id="WP_275631625.1">
    <property type="nucleotide sequence ID" value="NZ_JARGYD010000002.1"/>
</dbReference>
<dbReference type="Pfam" id="PF08447">
    <property type="entry name" value="PAS_3"/>
    <property type="match status" value="1"/>
</dbReference>
<dbReference type="InterPro" id="IPR013655">
    <property type="entry name" value="PAS_fold_3"/>
</dbReference>
<dbReference type="Pfam" id="PF08448">
    <property type="entry name" value="PAS_4"/>
    <property type="match status" value="1"/>
</dbReference>
<organism evidence="9 10">
    <name type="scientific">Psychromarinibacter halotolerans</name>
    <dbReference type="NCBI Taxonomy" id="1775175"/>
    <lineage>
        <taxon>Bacteria</taxon>
        <taxon>Pseudomonadati</taxon>
        <taxon>Pseudomonadota</taxon>
        <taxon>Alphaproteobacteria</taxon>
        <taxon>Rhodobacterales</taxon>
        <taxon>Paracoccaceae</taxon>
        <taxon>Psychromarinibacter</taxon>
    </lineage>
</organism>
<dbReference type="PROSITE" id="PS50112">
    <property type="entry name" value="PAS"/>
    <property type="match status" value="2"/>
</dbReference>
<dbReference type="PROSITE" id="PS50113">
    <property type="entry name" value="PAC"/>
    <property type="match status" value="3"/>
</dbReference>
<feature type="domain" description="PAS" evidence="6">
    <location>
        <begin position="261"/>
        <end position="313"/>
    </location>
</feature>
<feature type="region of interest" description="Disordered" evidence="4">
    <location>
        <begin position="478"/>
        <end position="497"/>
    </location>
</feature>
<dbReference type="InterPro" id="IPR001610">
    <property type="entry name" value="PAC"/>
</dbReference>
<feature type="domain" description="PAC" evidence="7">
    <location>
        <begin position="89"/>
        <end position="141"/>
    </location>
</feature>
<reference evidence="10" key="1">
    <citation type="journal article" date="2019" name="Int. J. Syst. Evol. Microbiol.">
        <title>The Global Catalogue of Microorganisms (GCM) 10K type strain sequencing project: providing services to taxonomists for standard genome sequencing and annotation.</title>
        <authorList>
            <consortium name="The Broad Institute Genomics Platform"/>
            <consortium name="The Broad Institute Genome Sequencing Center for Infectious Disease"/>
            <person name="Wu L."/>
            <person name="Ma J."/>
        </authorList>
    </citation>
    <scope>NUCLEOTIDE SEQUENCE [LARGE SCALE GENOMIC DNA]</scope>
    <source>
        <strain evidence="10">KCTC 52366</strain>
    </source>
</reference>
<dbReference type="InterPro" id="IPR051310">
    <property type="entry name" value="MCP_chemotaxis"/>
</dbReference>
<feature type="domain" description="PAS" evidence="6">
    <location>
        <begin position="156"/>
        <end position="182"/>
    </location>
</feature>
<dbReference type="SMART" id="SM00283">
    <property type="entry name" value="MA"/>
    <property type="match status" value="1"/>
</dbReference>
<sequence>MRTGKRGADRHQIGLPADLAHAVRDNMAVAWISPDGQIEDASDRFCDLMGYESGEMKGLPHEQLLEPKDRGSPEHARFWDDLNHGKIRGDDAFPRIDGSGNTVWIGANYFPVMDEDGALRRVILFARDVTKSVRGNAEAQSRLDALDRSQARVEFDPDGTIRMANDNFLKVVGYDRDEIIGKHHRMFCDKDYAASPEYARFWDNLAKGQHTAGEFRRMGKDGHEIWLQASYNPILGPSGNTRGVVKIASDITADKLDSLLSQSRLDALSDAQAIIEFEPDGTIRDANENFLSCVGYSIEEIRGKHHRMFMPPDAVGTEEYARFWDDLRQGHFQAGEFQRVGKNNREIWLQATYNPVADSQGKVFRVEKFANDITGSKTAIAAFQTAMSRLAGNDLAVRINDSVPPEFEALKSQFNQSMDALSTVIAGISERTDRILADAAQIESAADDLSVRTERQAATLEETAAALDQMAGSVRNAAASAEEAAATSTSAEDSTTTGLETVKRAVAAMNEIAESSNKVSRITDTIDALAFQTNLLALNAGVEAARAGETGRGFAVVASEVRQLAQRSSEASQEIADLIRATSSQIQSGVKLVDDSGGALERIAAFVGDIRKKVAGLAAAAQEQSRGLDDINAAAGELDKVTQQNAAMFEETTAATQSLKREVTDLSDSTRQFSLGDGADSGSWGDAADRAEARRSA</sequence>
<comment type="caution">
    <text evidence="9">The sequence shown here is derived from an EMBL/GenBank/DDBJ whole genome shotgun (WGS) entry which is preliminary data.</text>
</comment>
<feature type="region of interest" description="Disordered" evidence="4">
    <location>
        <begin position="660"/>
        <end position="697"/>
    </location>
</feature>
<dbReference type="InterPro" id="IPR004089">
    <property type="entry name" value="MCPsignal_dom"/>
</dbReference>
<dbReference type="CDD" id="cd00130">
    <property type="entry name" value="PAS"/>
    <property type="match status" value="3"/>
</dbReference>
<evidence type="ECO:0000256" key="1">
    <source>
        <dbReference type="ARBA" id="ARBA00022500"/>
    </source>
</evidence>
<dbReference type="InterPro" id="IPR035965">
    <property type="entry name" value="PAS-like_dom_sf"/>
</dbReference>
<feature type="compositionally biased region" description="Low complexity" evidence="4">
    <location>
        <begin position="676"/>
        <end position="686"/>
    </location>
</feature>
<dbReference type="SMART" id="SM00091">
    <property type="entry name" value="PAS"/>
    <property type="match status" value="3"/>
</dbReference>
<dbReference type="PROSITE" id="PS50111">
    <property type="entry name" value="CHEMOTAXIS_TRANSDUC_2"/>
    <property type="match status" value="1"/>
</dbReference>
<feature type="domain" description="HAMP" evidence="8">
    <location>
        <begin position="374"/>
        <end position="426"/>
    </location>
</feature>
<keyword evidence="3" id="KW-0807">Transducer</keyword>
<feature type="domain" description="PAC" evidence="7">
    <location>
        <begin position="211"/>
        <end position="263"/>
    </location>
</feature>
<dbReference type="InterPro" id="IPR003660">
    <property type="entry name" value="HAMP_dom"/>
</dbReference>
<dbReference type="Pfam" id="PF13426">
    <property type="entry name" value="PAS_9"/>
    <property type="match status" value="1"/>
</dbReference>
<feature type="compositionally biased region" description="Basic and acidic residues" evidence="4">
    <location>
        <begin position="687"/>
        <end position="697"/>
    </location>
</feature>
<evidence type="ECO:0000256" key="2">
    <source>
        <dbReference type="ARBA" id="ARBA00029447"/>
    </source>
</evidence>
<evidence type="ECO:0000256" key="4">
    <source>
        <dbReference type="SAM" id="MobiDB-lite"/>
    </source>
</evidence>
<name>A0ABV7GKM4_9RHOB</name>
<dbReference type="NCBIfam" id="TIGR00229">
    <property type="entry name" value="sensory_box"/>
    <property type="match status" value="3"/>
</dbReference>
<gene>
    <name evidence="9" type="ORF">ACFOGP_05430</name>
</gene>
<dbReference type="EMBL" id="JBHRTB010000010">
    <property type="protein sequence ID" value="MFC3142139.1"/>
    <property type="molecule type" value="Genomic_DNA"/>
</dbReference>
<keyword evidence="10" id="KW-1185">Reference proteome</keyword>
<comment type="similarity">
    <text evidence="2">Belongs to the methyl-accepting chemotaxis (MCP) protein family.</text>
</comment>
<dbReference type="PROSITE" id="PS50885">
    <property type="entry name" value="HAMP"/>
    <property type="match status" value="1"/>
</dbReference>
<keyword evidence="1" id="KW-0145">Chemotaxis</keyword>
<evidence type="ECO:0000259" key="7">
    <source>
        <dbReference type="PROSITE" id="PS50113"/>
    </source>
</evidence>
<dbReference type="CDD" id="cd11386">
    <property type="entry name" value="MCP_signal"/>
    <property type="match status" value="1"/>
</dbReference>
<dbReference type="PANTHER" id="PTHR43531">
    <property type="entry name" value="PROTEIN ICFG"/>
    <property type="match status" value="1"/>
</dbReference>
<proteinExistence type="inferred from homology"/>
<dbReference type="Gene3D" id="3.30.450.20">
    <property type="entry name" value="PAS domain"/>
    <property type="match status" value="3"/>
</dbReference>
<evidence type="ECO:0000313" key="10">
    <source>
        <dbReference type="Proteomes" id="UP001595632"/>
    </source>
</evidence>
<dbReference type="PANTHER" id="PTHR43531:SF11">
    <property type="entry name" value="METHYL-ACCEPTING CHEMOTAXIS PROTEIN 3"/>
    <property type="match status" value="1"/>
</dbReference>
<dbReference type="InterPro" id="IPR004090">
    <property type="entry name" value="Chemotax_Me-accpt_rcpt"/>
</dbReference>
<evidence type="ECO:0000259" key="8">
    <source>
        <dbReference type="PROSITE" id="PS50885"/>
    </source>
</evidence>
<dbReference type="Pfam" id="PF00015">
    <property type="entry name" value="MCPsignal"/>
    <property type="match status" value="1"/>
</dbReference>
<dbReference type="InterPro" id="IPR013656">
    <property type="entry name" value="PAS_4"/>
</dbReference>
<dbReference type="PRINTS" id="PR00260">
    <property type="entry name" value="CHEMTRNSDUCR"/>
</dbReference>
<dbReference type="SUPFAM" id="SSF55785">
    <property type="entry name" value="PYP-like sensor domain (PAS domain)"/>
    <property type="match status" value="3"/>
</dbReference>
<dbReference type="InterPro" id="IPR000014">
    <property type="entry name" value="PAS"/>
</dbReference>
<evidence type="ECO:0000256" key="3">
    <source>
        <dbReference type="PROSITE-ProRule" id="PRU00284"/>
    </source>
</evidence>
<dbReference type="Proteomes" id="UP001595632">
    <property type="component" value="Unassembled WGS sequence"/>
</dbReference>
<protein>
    <submittedName>
        <fullName evidence="9">PAS domain S-box protein</fullName>
    </submittedName>
</protein>
<evidence type="ECO:0000313" key="9">
    <source>
        <dbReference type="EMBL" id="MFC3142139.1"/>
    </source>
</evidence>
<feature type="domain" description="Methyl-accepting transducer" evidence="5">
    <location>
        <begin position="431"/>
        <end position="660"/>
    </location>
</feature>
<dbReference type="Gene3D" id="1.10.287.950">
    <property type="entry name" value="Methyl-accepting chemotaxis protein"/>
    <property type="match status" value="1"/>
</dbReference>
<dbReference type="SMART" id="SM00086">
    <property type="entry name" value="PAC"/>
    <property type="match status" value="3"/>
</dbReference>
<dbReference type="SUPFAM" id="SSF58104">
    <property type="entry name" value="Methyl-accepting chemotaxis protein (MCP) signaling domain"/>
    <property type="match status" value="1"/>
</dbReference>